<dbReference type="HOGENOM" id="CLU_1569723_0_0_10"/>
<gene>
    <name evidence="2" type="ORF">FAES_5406</name>
</gene>
<keyword evidence="1" id="KW-0732">Signal</keyword>
<protein>
    <recommendedName>
        <fullName evidence="4">Lipoprotein</fullName>
    </recommendedName>
</protein>
<accession>I0KH02</accession>
<evidence type="ECO:0008006" key="4">
    <source>
        <dbReference type="Google" id="ProtNLM"/>
    </source>
</evidence>
<dbReference type="KEGG" id="fae:FAES_5406"/>
<dbReference type="EMBL" id="HE796683">
    <property type="protein sequence ID" value="CCH03405.1"/>
    <property type="molecule type" value="Genomic_DNA"/>
</dbReference>
<dbReference type="STRING" id="1166018.FAES_5406"/>
<dbReference type="AlphaFoldDB" id="I0KH02"/>
<dbReference type="eggNOG" id="ENOG50349I6">
    <property type="taxonomic scope" value="Bacteria"/>
</dbReference>
<evidence type="ECO:0000256" key="1">
    <source>
        <dbReference type="SAM" id="SignalP"/>
    </source>
</evidence>
<dbReference type="Proteomes" id="UP000011058">
    <property type="component" value="Chromosome"/>
</dbReference>
<dbReference type="OrthoDB" id="963389at2"/>
<feature type="signal peptide" evidence="1">
    <location>
        <begin position="1"/>
        <end position="17"/>
    </location>
</feature>
<evidence type="ECO:0000313" key="3">
    <source>
        <dbReference type="Proteomes" id="UP000011058"/>
    </source>
</evidence>
<name>I0KH02_9BACT</name>
<feature type="chain" id="PRO_5003631510" description="Lipoprotein" evidence="1">
    <location>
        <begin position="18"/>
        <end position="171"/>
    </location>
</feature>
<keyword evidence="3" id="KW-1185">Reference proteome</keyword>
<reference evidence="2 3" key="1">
    <citation type="journal article" date="2012" name="J. Bacteriol.">
        <title>Genome Sequence of Fibrella aestuarina BUZ 2T, a Filamentous Marine Bacterium.</title>
        <authorList>
            <person name="Filippini M."/>
            <person name="Qi W."/>
            <person name="Blom J."/>
            <person name="Goesmann A."/>
            <person name="Smits T.H."/>
            <person name="Bagheri H.C."/>
        </authorList>
    </citation>
    <scope>NUCLEOTIDE SEQUENCE [LARGE SCALE GENOMIC DNA]</scope>
    <source>
        <strain evidence="3">BUZ 2T</strain>
    </source>
</reference>
<sequence>MKTIATLLLLTICLGCATTRFNTNTDRGTLPEFSRILVVSKVPLQKRDYIFQYLTAFPIEYEVCAIEASVLAFGNPDSLVREKIKQCDSQVMLTIQPYNDFVSGTGKYATGYSEFLVEMTDLATNKPFWKSIAVTAGGSWPNVGETVRQLRRDGVITGSLRAADVMTPASR</sequence>
<evidence type="ECO:0000313" key="2">
    <source>
        <dbReference type="EMBL" id="CCH03405.1"/>
    </source>
</evidence>
<dbReference type="RefSeq" id="WP_015334502.1">
    <property type="nucleotide sequence ID" value="NC_020054.1"/>
</dbReference>
<organism evidence="2 3">
    <name type="scientific">Fibrella aestuarina BUZ 2</name>
    <dbReference type="NCBI Taxonomy" id="1166018"/>
    <lineage>
        <taxon>Bacteria</taxon>
        <taxon>Pseudomonadati</taxon>
        <taxon>Bacteroidota</taxon>
        <taxon>Cytophagia</taxon>
        <taxon>Cytophagales</taxon>
        <taxon>Spirosomataceae</taxon>
        <taxon>Fibrella</taxon>
    </lineage>
</organism>
<proteinExistence type="predicted"/>